<dbReference type="FunFam" id="2.40.10.10:FF:000001">
    <property type="entry name" value="Periplasmic serine protease DegS"/>
    <property type="match status" value="1"/>
</dbReference>
<keyword evidence="5" id="KW-0677">Repeat</keyword>
<evidence type="ECO:0000256" key="4">
    <source>
        <dbReference type="ARBA" id="ARBA00022729"/>
    </source>
</evidence>
<feature type="active site" description="Charge relay system" evidence="9">
    <location>
        <position position="110"/>
    </location>
</feature>
<dbReference type="PATRIC" id="fig|1286106.3.peg.2427"/>
<keyword evidence="8" id="KW-0720">Serine protease</keyword>
<dbReference type="GO" id="GO:0004252">
    <property type="term" value="F:serine-type endopeptidase activity"/>
    <property type="evidence" value="ECO:0007669"/>
    <property type="project" value="InterPro"/>
</dbReference>
<comment type="subcellular location">
    <subcellularLocation>
        <location evidence="1">Periplasm</location>
    </subcellularLocation>
</comment>
<sequence>MTLKLKSAVLWLAGLTLLAQVAIAALPFNLNGQSDELPTLAPMLERSKPAVVNIATRSQVRVQDNPLLSDPFFRRFFDLPPQQPRHRTTQSLGSGVIFDARQGLVLTNNHVIQRADEITVSLVDGRSFQAEVVGTDPATDVALIRIPAESLTALPLADSDKLRVGDFVVAIGNPFGLGQTVTSGIVSALGRSGLGIEGYENFIQTDASINPGNSGGALVNLRGELVGINTAIFSPGQNTGNIGIGFAIPSNLVRQITDQLLEHGEVRRAYLGVQMQDITPDLAQAFNIEASRGAIVTHVVPGSAAEQSGLQVGDVVTAVNGTPLRSADNLRNFIGLLVIGQTIELDVIRDGQSQTIRATVLENVQQRGSSEAHPRLAGATFGDMEPDSPYYGSVSGVVIYSVNPGSPAWESGLRSNDVITSVNRQAVDSLDSFKPLVLNQSELLLNIVRGDQAMFILLR</sequence>
<feature type="binding site" evidence="10">
    <location>
        <position position="110"/>
    </location>
    <ligand>
        <name>substrate</name>
    </ligand>
</feature>
<dbReference type="Proteomes" id="UP000012019">
    <property type="component" value="Unassembled WGS sequence"/>
</dbReference>
<reference evidence="13 14" key="1">
    <citation type="journal article" date="2013" name="Genome Announc.">
        <title>Draft Genome Sequence of Methylophaga lonarensis MPLT, a Haloalkaliphilic (Non-Methane-Utilizing) Methylotroph.</title>
        <authorList>
            <person name="Shetty S.A."/>
            <person name="Marathe N.P."/>
            <person name="Munot H."/>
            <person name="Antony C.P."/>
            <person name="Dhotre D.P."/>
            <person name="Murrell J.C."/>
            <person name="Shouche Y.S."/>
        </authorList>
    </citation>
    <scope>NUCLEOTIDE SEQUENCE [LARGE SCALE GENOMIC DNA]</scope>
    <source>
        <strain evidence="13 14">MPL</strain>
    </source>
</reference>
<gene>
    <name evidence="13" type="ORF">MPL1_12131</name>
</gene>
<dbReference type="Gene3D" id="2.30.42.10">
    <property type="match status" value="2"/>
</dbReference>
<dbReference type="InterPro" id="IPR011782">
    <property type="entry name" value="Pept_S1C_Do"/>
</dbReference>
<keyword evidence="7" id="KW-0378">Hydrolase</keyword>
<comment type="caution">
    <text evidence="13">The sequence shown here is derived from an EMBL/GenBank/DDBJ whole genome shotgun (WGS) entry which is preliminary data.</text>
</comment>
<dbReference type="Gene3D" id="2.40.10.120">
    <property type="match status" value="1"/>
</dbReference>
<dbReference type="InterPro" id="IPR041489">
    <property type="entry name" value="PDZ_6"/>
</dbReference>
<feature type="binding site" evidence="10">
    <location>
        <begin position="212"/>
        <end position="214"/>
    </location>
    <ligand>
        <name>substrate</name>
    </ligand>
</feature>
<dbReference type="OrthoDB" id="9758917at2"/>
<dbReference type="InterPro" id="IPR036034">
    <property type="entry name" value="PDZ_sf"/>
</dbReference>
<dbReference type="PANTHER" id="PTHR22939:SF129">
    <property type="entry name" value="SERINE PROTEASE HTRA2, MITOCHONDRIAL"/>
    <property type="match status" value="1"/>
</dbReference>
<dbReference type="RefSeq" id="WP_009727379.1">
    <property type="nucleotide sequence ID" value="NZ_APHR01000074.1"/>
</dbReference>
<dbReference type="STRING" id="1286106.MPL1_12131"/>
<keyword evidence="4 11" id="KW-0732">Signal</keyword>
<dbReference type="NCBIfam" id="TIGR02037">
    <property type="entry name" value="degP_htrA_DO"/>
    <property type="match status" value="1"/>
</dbReference>
<dbReference type="Pfam" id="PF13180">
    <property type="entry name" value="PDZ_2"/>
    <property type="match status" value="1"/>
</dbReference>
<dbReference type="AlphaFoldDB" id="M7NTG9"/>
<evidence type="ECO:0000256" key="8">
    <source>
        <dbReference type="ARBA" id="ARBA00022825"/>
    </source>
</evidence>
<dbReference type="GO" id="GO:0006515">
    <property type="term" value="P:protein quality control for misfolded or incompletely synthesized proteins"/>
    <property type="evidence" value="ECO:0007669"/>
    <property type="project" value="TreeGrafter"/>
</dbReference>
<dbReference type="CDD" id="cd10839">
    <property type="entry name" value="cpPDZ1_DegP-like"/>
    <property type="match status" value="1"/>
</dbReference>
<feature type="signal peptide" evidence="11">
    <location>
        <begin position="1"/>
        <end position="24"/>
    </location>
</feature>
<keyword evidence="3 13" id="KW-0645">Protease</keyword>
<keyword evidence="14" id="KW-1185">Reference proteome</keyword>
<keyword evidence="6" id="KW-0574">Periplasm</keyword>
<dbReference type="InterPro" id="IPR001940">
    <property type="entry name" value="Peptidase_S1C"/>
</dbReference>
<evidence type="ECO:0000256" key="5">
    <source>
        <dbReference type="ARBA" id="ARBA00022737"/>
    </source>
</evidence>
<comment type="similarity">
    <text evidence="2">Belongs to the peptidase S1C family.</text>
</comment>
<protein>
    <submittedName>
        <fullName evidence="13">HtrA protease/chaperone protein / Serine protease (Protease DO)</fullName>
    </submittedName>
</protein>
<evidence type="ECO:0000256" key="9">
    <source>
        <dbReference type="PIRSR" id="PIRSR611782-1"/>
    </source>
</evidence>
<evidence type="ECO:0000256" key="3">
    <source>
        <dbReference type="ARBA" id="ARBA00022670"/>
    </source>
</evidence>
<feature type="binding site" evidence="10">
    <location>
        <position position="140"/>
    </location>
    <ligand>
        <name>substrate</name>
    </ligand>
</feature>
<evidence type="ECO:0000256" key="1">
    <source>
        <dbReference type="ARBA" id="ARBA00004418"/>
    </source>
</evidence>
<dbReference type="GO" id="GO:0042597">
    <property type="term" value="C:periplasmic space"/>
    <property type="evidence" value="ECO:0007669"/>
    <property type="project" value="UniProtKB-SubCell"/>
</dbReference>
<evidence type="ECO:0000256" key="6">
    <source>
        <dbReference type="ARBA" id="ARBA00022764"/>
    </source>
</evidence>
<dbReference type="EMBL" id="APHR01000074">
    <property type="protein sequence ID" value="EMR12078.1"/>
    <property type="molecule type" value="Genomic_DNA"/>
</dbReference>
<dbReference type="PANTHER" id="PTHR22939">
    <property type="entry name" value="SERINE PROTEASE FAMILY S1C HTRA-RELATED"/>
    <property type="match status" value="1"/>
</dbReference>
<dbReference type="SMART" id="SM00228">
    <property type="entry name" value="PDZ"/>
    <property type="match status" value="2"/>
</dbReference>
<name>M7NTG9_9GAMM</name>
<feature type="active site" description="Charge relay system" evidence="9">
    <location>
        <position position="140"/>
    </location>
</feature>
<dbReference type="PRINTS" id="PR00834">
    <property type="entry name" value="PROTEASES2C"/>
</dbReference>
<organism evidence="13 14">
    <name type="scientific">Methylophaga lonarensis MPL</name>
    <dbReference type="NCBI Taxonomy" id="1286106"/>
    <lineage>
        <taxon>Bacteria</taxon>
        <taxon>Pseudomonadati</taxon>
        <taxon>Pseudomonadota</taxon>
        <taxon>Gammaproteobacteria</taxon>
        <taxon>Thiotrichales</taxon>
        <taxon>Piscirickettsiaceae</taxon>
        <taxon>Methylophaga</taxon>
    </lineage>
</organism>
<dbReference type="Pfam" id="PF13365">
    <property type="entry name" value="Trypsin_2"/>
    <property type="match status" value="1"/>
</dbReference>
<dbReference type="SUPFAM" id="SSF50494">
    <property type="entry name" value="Trypsin-like serine proteases"/>
    <property type="match status" value="1"/>
</dbReference>
<feature type="domain" description="PDZ" evidence="12">
    <location>
        <begin position="363"/>
        <end position="451"/>
    </location>
</feature>
<evidence type="ECO:0000256" key="10">
    <source>
        <dbReference type="PIRSR" id="PIRSR611782-2"/>
    </source>
</evidence>
<accession>M7NTG9</accession>
<evidence type="ECO:0000256" key="2">
    <source>
        <dbReference type="ARBA" id="ARBA00010541"/>
    </source>
</evidence>
<dbReference type="PROSITE" id="PS50106">
    <property type="entry name" value="PDZ"/>
    <property type="match status" value="2"/>
</dbReference>
<feature type="domain" description="PDZ" evidence="12">
    <location>
        <begin position="255"/>
        <end position="351"/>
    </location>
</feature>
<evidence type="ECO:0000313" key="13">
    <source>
        <dbReference type="EMBL" id="EMR12078.1"/>
    </source>
</evidence>
<evidence type="ECO:0000259" key="12">
    <source>
        <dbReference type="PROSITE" id="PS50106"/>
    </source>
</evidence>
<evidence type="ECO:0000256" key="7">
    <source>
        <dbReference type="ARBA" id="ARBA00022801"/>
    </source>
</evidence>
<evidence type="ECO:0000313" key="14">
    <source>
        <dbReference type="Proteomes" id="UP000012019"/>
    </source>
</evidence>
<dbReference type="InterPro" id="IPR009003">
    <property type="entry name" value="Peptidase_S1_PA"/>
</dbReference>
<dbReference type="eggNOG" id="COG0265">
    <property type="taxonomic scope" value="Bacteria"/>
</dbReference>
<dbReference type="SUPFAM" id="SSF50156">
    <property type="entry name" value="PDZ domain-like"/>
    <property type="match status" value="2"/>
</dbReference>
<proteinExistence type="inferred from homology"/>
<feature type="chain" id="PRO_5038587811" evidence="11">
    <location>
        <begin position="25"/>
        <end position="459"/>
    </location>
</feature>
<evidence type="ECO:0000256" key="11">
    <source>
        <dbReference type="SAM" id="SignalP"/>
    </source>
</evidence>
<dbReference type="Pfam" id="PF17820">
    <property type="entry name" value="PDZ_6"/>
    <property type="match status" value="1"/>
</dbReference>
<dbReference type="InterPro" id="IPR001478">
    <property type="entry name" value="PDZ"/>
</dbReference>
<feature type="active site" description="Charge relay system" evidence="9">
    <location>
        <position position="214"/>
    </location>
</feature>